<dbReference type="PIRSF" id="PIRSF000484">
    <property type="entry name" value="NAPRT"/>
    <property type="match status" value="1"/>
</dbReference>
<reference evidence="11 12" key="1">
    <citation type="journal article" date="2014" name="Mol. Plant Microbe Interact.">
        <title>The complete genome sequence of Candidatus Liberibacter americanus, associated with citrus Huanglongbing.</title>
        <authorList>
            <person name="Wulff N.A."/>
            <person name="Zhang S."/>
            <person name="Setubal J.C."/>
            <person name="Almeida N.F."/>
            <person name="Martins E.C."/>
            <person name="Harakava R."/>
            <person name="Kumar D."/>
            <person name="Rangel L.T."/>
            <person name="Foissac X."/>
            <person name="Bove J."/>
            <person name="Gabriel D.W."/>
        </authorList>
    </citation>
    <scope>NUCLEOTIDE SEQUENCE [LARGE SCALE GENOMIC DNA]</scope>
    <source>
        <strain evidence="11 12">Sao Paulo</strain>
    </source>
</reference>
<accession>U6B3G6</accession>
<comment type="similarity">
    <text evidence="2 7 8">Belongs to the NAPRTase family.</text>
</comment>
<dbReference type="AlphaFoldDB" id="U6B3G6"/>
<evidence type="ECO:0000256" key="3">
    <source>
        <dbReference type="ARBA" id="ARBA00013236"/>
    </source>
</evidence>
<dbReference type="GO" id="GO:0005829">
    <property type="term" value="C:cytosol"/>
    <property type="evidence" value="ECO:0007669"/>
    <property type="project" value="TreeGrafter"/>
</dbReference>
<evidence type="ECO:0000313" key="11">
    <source>
        <dbReference type="EMBL" id="AHA27465.1"/>
    </source>
</evidence>
<gene>
    <name evidence="7 11" type="primary">pncB</name>
    <name evidence="11" type="ORF">lam_082</name>
</gene>
<dbReference type="PATRIC" id="fig|1261131.3.peg.76"/>
<dbReference type="EMBL" id="CP006604">
    <property type="protein sequence ID" value="AHA27465.1"/>
    <property type="molecule type" value="Genomic_DNA"/>
</dbReference>
<dbReference type="NCBIfam" id="TIGR01514">
    <property type="entry name" value="NAPRTase"/>
    <property type="match status" value="1"/>
</dbReference>
<dbReference type="KEGG" id="lar:lam_082"/>
<dbReference type="InterPro" id="IPR036068">
    <property type="entry name" value="Nicotinate_pribotase-like_C"/>
</dbReference>
<evidence type="ECO:0000256" key="2">
    <source>
        <dbReference type="ARBA" id="ARBA00010897"/>
    </source>
</evidence>
<dbReference type="eggNOG" id="COG1488">
    <property type="taxonomic scope" value="Bacteria"/>
</dbReference>
<dbReference type="InterPro" id="IPR040727">
    <property type="entry name" value="NAPRTase_N"/>
</dbReference>
<keyword evidence="11" id="KW-0808">Transferase</keyword>
<dbReference type="HOGENOM" id="CLU_030991_1_0_5"/>
<feature type="modified residue" description="Phosphohistidine; by autocatalysis" evidence="7">
    <location>
        <position position="236"/>
    </location>
</feature>
<keyword evidence="11" id="KW-0328">Glycosyltransferase</keyword>
<proteinExistence type="inferred from homology"/>
<dbReference type="Proteomes" id="UP000017862">
    <property type="component" value="Chromosome"/>
</dbReference>
<dbReference type="EC" id="6.3.4.21" evidence="3 7"/>
<keyword evidence="6 7" id="KW-0662">Pyridine nucleotide biosynthesis</keyword>
<comment type="PTM">
    <text evidence="7 8">Transiently phosphorylated on a His residue during the reaction cycle. Phosphorylation strongly increases the affinity for substrates and increases the rate of nicotinate D-ribonucleotide production. Dephosphorylation regenerates the low-affinity form of the enzyme, leading to product release.</text>
</comment>
<dbReference type="GO" id="GO:0004516">
    <property type="term" value="F:nicotinate phosphoribosyltransferase activity"/>
    <property type="evidence" value="ECO:0007669"/>
    <property type="project" value="UniProtKB-UniRule"/>
</dbReference>
<dbReference type="NCBIfam" id="NF003704">
    <property type="entry name" value="PRK05321.1"/>
    <property type="match status" value="1"/>
</dbReference>
<feature type="domain" description="Nicotinate phosphoribosyltransferase N-terminal" evidence="10">
    <location>
        <begin position="19"/>
        <end position="143"/>
    </location>
</feature>
<evidence type="ECO:0000256" key="8">
    <source>
        <dbReference type="RuleBase" id="RU003838"/>
    </source>
</evidence>
<name>U6B3G6_9HYPH</name>
<evidence type="ECO:0000256" key="7">
    <source>
        <dbReference type="HAMAP-Rule" id="MF_00570"/>
    </source>
</evidence>
<evidence type="ECO:0000256" key="4">
    <source>
        <dbReference type="ARBA" id="ARBA00022553"/>
    </source>
</evidence>
<comment type="function">
    <text evidence="7 8">Catalyzes the synthesis of beta-nicotinate D-ribonucleotide from nicotinate and 5-phospho-D-ribose 1-phosphate at the expense of ATP.</text>
</comment>
<dbReference type="InterPro" id="IPR041525">
    <property type="entry name" value="N/Namide_PRibTrfase"/>
</dbReference>
<evidence type="ECO:0000256" key="6">
    <source>
        <dbReference type="ARBA" id="ARBA00022642"/>
    </source>
</evidence>
<comment type="catalytic activity">
    <reaction evidence="7 8">
        <text>5-phospho-alpha-D-ribose 1-diphosphate + nicotinate + ATP + H2O = nicotinate beta-D-ribonucleotide + ADP + phosphate + diphosphate</text>
        <dbReference type="Rhea" id="RHEA:36163"/>
        <dbReference type="ChEBI" id="CHEBI:15377"/>
        <dbReference type="ChEBI" id="CHEBI:30616"/>
        <dbReference type="ChEBI" id="CHEBI:32544"/>
        <dbReference type="ChEBI" id="CHEBI:33019"/>
        <dbReference type="ChEBI" id="CHEBI:43474"/>
        <dbReference type="ChEBI" id="CHEBI:57502"/>
        <dbReference type="ChEBI" id="CHEBI:58017"/>
        <dbReference type="ChEBI" id="CHEBI:456216"/>
        <dbReference type="EC" id="6.3.4.21"/>
    </reaction>
</comment>
<keyword evidence="12" id="KW-1185">Reference proteome</keyword>
<dbReference type="Pfam" id="PF04095">
    <property type="entry name" value="NAPRTase"/>
    <property type="match status" value="1"/>
</dbReference>
<dbReference type="GO" id="GO:0016757">
    <property type="term" value="F:glycosyltransferase activity"/>
    <property type="evidence" value="ECO:0007669"/>
    <property type="project" value="UniProtKB-KW"/>
</dbReference>
<dbReference type="InterPro" id="IPR007229">
    <property type="entry name" value="Nic_PRibTrfase-Fam"/>
</dbReference>
<dbReference type="InterPro" id="IPR006406">
    <property type="entry name" value="Nic_PRibTrfase"/>
</dbReference>
<feature type="domain" description="Nicotinate/nicotinamide phosphoribosyltransferase" evidence="9">
    <location>
        <begin position="184"/>
        <end position="414"/>
    </location>
</feature>
<evidence type="ECO:0000256" key="1">
    <source>
        <dbReference type="ARBA" id="ARBA00004952"/>
    </source>
</evidence>
<protein>
    <recommendedName>
        <fullName evidence="3 7">Nicotinate phosphoribosyltransferase</fullName>
        <shortName evidence="7">NAPRTase</shortName>
        <ecNumber evidence="3 7">6.3.4.21</ecNumber>
    </recommendedName>
</protein>
<comment type="pathway">
    <text evidence="1 7 8">Cofactor biosynthesis; NAD(+) biosynthesis; nicotinate D-ribonucleotide from nicotinate: step 1/1.</text>
</comment>
<dbReference type="Pfam" id="PF17767">
    <property type="entry name" value="NAPRTase_N"/>
    <property type="match status" value="1"/>
</dbReference>
<evidence type="ECO:0000259" key="9">
    <source>
        <dbReference type="Pfam" id="PF04095"/>
    </source>
</evidence>
<dbReference type="GO" id="GO:0034355">
    <property type="term" value="P:NAD+ biosynthetic process via the salvage pathway"/>
    <property type="evidence" value="ECO:0007669"/>
    <property type="project" value="TreeGrafter"/>
</dbReference>
<dbReference type="PANTHER" id="PTHR11098">
    <property type="entry name" value="NICOTINATE PHOSPHORIBOSYLTRANSFERASE"/>
    <property type="match status" value="1"/>
</dbReference>
<organism evidence="11 12">
    <name type="scientific">Candidatus Liberibacter americanus str. Sao Paulo</name>
    <dbReference type="NCBI Taxonomy" id="1261131"/>
    <lineage>
        <taxon>Bacteria</taxon>
        <taxon>Pseudomonadati</taxon>
        <taxon>Pseudomonadota</taxon>
        <taxon>Alphaproteobacteria</taxon>
        <taxon>Hyphomicrobiales</taxon>
        <taxon>Rhizobiaceae</taxon>
        <taxon>Liberibacter</taxon>
    </lineage>
</organism>
<dbReference type="STRING" id="1261131.lam_082"/>
<dbReference type="Gene3D" id="3.20.140.10">
    <property type="entry name" value="nicotinate phosphoribosyltransferase"/>
    <property type="match status" value="1"/>
</dbReference>
<dbReference type="SUPFAM" id="SSF51690">
    <property type="entry name" value="Nicotinate/Quinolinate PRTase C-terminal domain-like"/>
    <property type="match status" value="1"/>
</dbReference>
<dbReference type="SUPFAM" id="SSF54675">
    <property type="entry name" value="Nicotinate/Quinolinate PRTase N-terminal domain-like"/>
    <property type="match status" value="1"/>
</dbReference>
<dbReference type="RefSeq" id="WP_007556836.1">
    <property type="nucleotide sequence ID" value="NC_022793.1"/>
</dbReference>
<keyword evidence="5 7" id="KW-0436">Ligase</keyword>
<evidence type="ECO:0000259" key="10">
    <source>
        <dbReference type="Pfam" id="PF17767"/>
    </source>
</evidence>
<evidence type="ECO:0000313" key="12">
    <source>
        <dbReference type="Proteomes" id="UP000017862"/>
    </source>
</evidence>
<dbReference type="UniPathway" id="UPA00253">
    <property type="reaction ID" value="UER00457"/>
</dbReference>
<sequence>MEANNIFKNKEEPIITSLLDTDFYKLLMLQFIWKFYPNTEVTFSLFNRRKELHLSDKIDEFELRSQLDHARSLKITDKEKKWLTNSIFYGKKQLFKPEFLSWLSNYKLPEYDFSIVNGEYIINFHGLWKDVTLWEISSLIIINELYSRKILRPLNPFVTDLLYANAKIKLWSKIVKLRNLKELKIADFGTRRRHALHWQTWCIKALHEGIKDSFIGTSNVLLAMKYNIDAVGTSAHELPMVAAAITNNDTDTRNAPYEIMQKWNKIYDDNLLIALPDSFGTDFFLENAPSWIAKWKGFRHDSASPIEGGEKIIAWWKKMNCDPKQKTLIFSDNLDFDSIIKINKHFKNRVQMIFGWGTNLTNDFHGCMPYDDLQIEQLQTVCKVIKANNKSAVKLSDDPIKKTGDENEIKRYLKIFKKQG</sequence>
<keyword evidence="4 7" id="KW-0597">Phosphoprotein</keyword>
<evidence type="ECO:0000256" key="5">
    <source>
        <dbReference type="ARBA" id="ARBA00022598"/>
    </source>
</evidence>
<dbReference type="HAMAP" id="MF_00570">
    <property type="entry name" value="NAPRTase"/>
    <property type="match status" value="1"/>
</dbReference>
<dbReference type="PANTHER" id="PTHR11098:SF1">
    <property type="entry name" value="NICOTINATE PHOSPHORIBOSYLTRANSFERASE"/>
    <property type="match status" value="1"/>
</dbReference>